<evidence type="ECO:0000256" key="2">
    <source>
        <dbReference type="SAM" id="MobiDB-lite"/>
    </source>
</evidence>
<reference evidence="3 4" key="1">
    <citation type="journal article" date="2019" name="Sci. Rep.">
        <title>Comparative genomics of chytrid fungi reveal insights into the obligate biotrophic and pathogenic lifestyle of Synchytrium endobioticum.</title>
        <authorList>
            <person name="van de Vossenberg B.T.L.H."/>
            <person name="Warris S."/>
            <person name="Nguyen H.D.T."/>
            <person name="van Gent-Pelzer M.P.E."/>
            <person name="Joly D.L."/>
            <person name="van de Geest H.C."/>
            <person name="Bonants P.J.M."/>
            <person name="Smith D.S."/>
            <person name="Levesque C.A."/>
            <person name="van der Lee T.A.J."/>
        </authorList>
    </citation>
    <scope>NUCLEOTIDE SEQUENCE [LARGE SCALE GENOMIC DNA]</scope>
    <source>
        <strain evidence="3 4">CBS 675.73</strain>
    </source>
</reference>
<evidence type="ECO:0000313" key="3">
    <source>
        <dbReference type="EMBL" id="TPX76351.1"/>
    </source>
</evidence>
<sequence>MAWGRKPSTAEPSNAKAADSADARATTAPELKPDPTTQTPVQAPPPPPPPPPAPPLPEHTRAAMHPRDDPRRRAPDRERVPKKSEAPPREKIRFKEFDDDDGGLHFDEDEMGVAGSPTTAPPATTTTHREHHRHSAAEDDGPSLKELTNQLEIERFEKEELMEDNEDLRAKVAALKRKLLAAIAIKEKESKHANIVPVSIEANMNLRYQFQKRLLAAKEEYASLMDENRKLAGRIKELESSHAKRDVHVSKARLNEVLMWKKKYKDLESEKHKLEENFAVFVKKLEKVEAERDKIAATFGEAQIQFSQRMTYDDYSLGSLDDLAASPSRKSITRRSSNFKPSVKHRRSTNIDDFDYDDVVRLQSPSAFTPKLKNNIPDDPYDNNQAGARTGQGNAGAIQDANLPSIDNGPDKFRSAKTQLEYNAYVKGKPGARV</sequence>
<feature type="coiled-coil region" evidence="1">
    <location>
        <begin position="214"/>
        <end position="291"/>
    </location>
</feature>
<dbReference type="AlphaFoldDB" id="A0A507FIT7"/>
<feature type="coiled-coil region" evidence="1">
    <location>
        <begin position="144"/>
        <end position="178"/>
    </location>
</feature>
<dbReference type="SUPFAM" id="SSF101447">
    <property type="entry name" value="Formin homology 2 domain (FH2 domain)"/>
    <property type="match status" value="1"/>
</dbReference>
<proteinExistence type="predicted"/>
<feature type="region of interest" description="Disordered" evidence="2">
    <location>
        <begin position="368"/>
        <end position="413"/>
    </location>
</feature>
<keyword evidence="1" id="KW-0175">Coiled coil</keyword>
<protein>
    <submittedName>
        <fullName evidence="3">Uncharacterized protein</fullName>
    </submittedName>
</protein>
<feature type="compositionally biased region" description="Low complexity" evidence="2">
    <location>
        <begin position="15"/>
        <end position="41"/>
    </location>
</feature>
<organism evidence="3 4">
    <name type="scientific">Chytriomyces confervae</name>
    <dbReference type="NCBI Taxonomy" id="246404"/>
    <lineage>
        <taxon>Eukaryota</taxon>
        <taxon>Fungi</taxon>
        <taxon>Fungi incertae sedis</taxon>
        <taxon>Chytridiomycota</taxon>
        <taxon>Chytridiomycota incertae sedis</taxon>
        <taxon>Chytridiomycetes</taxon>
        <taxon>Chytridiales</taxon>
        <taxon>Chytriomycetaceae</taxon>
        <taxon>Chytriomyces</taxon>
    </lineage>
</organism>
<feature type="compositionally biased region" description="Pro residues" evidence="2">
    <location>
        <begin position="42"/>
        <end position="57"/>
    </location>
</feature>
<keyword evidence="4" id="KW-1185">Reference proteome</keyword>
<dbReference type="OrthoDB" id="2163312at2759"/>
<comment type="caution">
    <text evidence="3">The sequence shown here is derived from an EMBL/GenBank/DDBJ whole genome shotgun (WGS) entry which is preliminary data.</text>
</comment>
<feature type="compositionally biased region" description="Low complexity" evidence="2">
    <location>
        <begin position="116"/>
        <end position="126"/>
    </location>
</feature>
<feature type="region of interest" description="Disordered" evidence="2">
    <location>
        <begin position="1"/>
        <end position="143"/>
    </location>
</feature>
<dbReference type="Proteomes" id="UP000320333">
    <property type="component" value="Unassembled WGS sequence"/>
</dbReference>
<accession>A0A507FIT7</accession>
<evidence type="ECO:0000256" key="1">
    <source>
        <dbReference type="SAM" id="Coils"/>
    </source>
</evidence>
<gene>
    <name evidence="3" type="ORF">CcCBS67573_g02372</name>
</gene>
<name>A0A507FIT7_9FUNG</name>
<evidence type="ECO:0000313" key="4">
    <source>
        <dbReference type="Proteomes" id="UP000320333"/>
    </source>
</evidence>
<feature type="compositionally biased region" description="Basic and acidic residues" evidence="2">
    <location>
        <begin position="58"/>
        <end position="106"/>
    </location>
</feature>
<dbReference type="EMBL" id="QEAP01000049">
    <property type="protein sequence ID" value="TPX76351.1"/>
    <property type="molecule type" value="Genomic_DNA"/>
</dbReference>